<dbReference type="EMBL" id="PKSM01000024">
    <property type="protein sequence ID" value="POW21143.1"/>
    <property type="molecule type" value="Genomic_DNA"/>
</dbReference>
<comment type="caution">
    <text evidence="1">The sequence shown here is derived from an EMBL/GenBank/DDBJ whole genome shotgun (WGS) entry which is preliminary data.</text>
</comment>
<feature type="non-terminal residue" evidence="1">
    <location>
        <position position="78"/>
    </location>
</feature>
<organism evidence="1 2">
    <name type="scientific">Puccinia striiformis</name>
    <dbReference type="NCBI Taxonomy" id="27350"/>
    <lineage>
        <taxon>Eukaryota</taxon>
        <taxon>Fungi</taxon>
        <taxon>Dikarya</taxon>
        <taxon>Basidiomycota</taxon>
        <taxon>Pucciniomycotina</taxon>
        <taxon>Pucciniomycetes</taxon>
        <taxon>Pucciniales</taxon>
        <taxon>Pucciniaceae</taxon>
        <taxon>Puccinia</taxon>
    </lineage>
</organism>
<reference evidence="1 2" key="1">
    <citation type="submission" date="2017-12" db="EMBL/GenBank/DDBJ databases">
        <title>Gene loss provides genomic basis for host adaptation in cereal stripe rust fungi.</title>
        <authorList>
            <person name="Xia C."/>
        </authorList>
    </citation>
    <scope>NUCLEOTIDE SEQUENCE [LARGE SCALE GENOMIC DNA]</scope>
    <source>
        <strain evidence="1 2">93TX-2</strain>
    </source>
</reference>
<evidence type="ECO:0000313" key="1">
    <source>
        <dbReference type="EMBL" id="POW21143.1"/>
    </source>
</evidence>
<protein>
    <submittedName>
        <fullName evidence="1">Uncharacterized protein</fullName>
    </submittedName>
</protein>
<dbReference type="VEuPathDB" id="FungiDB:PSHT_02722"/>
<dbReference type="Proteomes" id="UP000238274">
    <property type="component" value="Unassembled WGS sequence"/>
</dbReference>
<accession>A0A2S4WHA0</accession>
<gene>
    <name evidence="1" type="ORF">PSHT_02722</name>
</gene>
<dbReference type="AlphaFoldDB" id="A0A2S4WHA0"/>
<sequence>MKTNGQFKQVSKNSGQEVIINVTQDLDDNNKKVVGQKPKELLVNKDGFDHPQVYFLPLGKGPNQEKYLTLLPGIWGQS</sequence>
<reference evidence="2" key="2">
    <citation type="journal article" date="2018" name="BMC Genomics">
        <title>Genomic insights into host adaptation between the wheat stripe rust pathogen (Puccinia striiformis f. sp. tritici) and the barley stripe rust pathogen (Puccinia striiformis f. sp. hordei).</title>
        <authorList>
            <person name="Xia C."/>
            <person name="Wang M."/>
            <person name="Yin C."/>
            <person name="Cornejo O.E."/>
            <person name="Hulbert S.H."/>
            <person name="Chen X."/>
        </authorList>
    </citation>
    <scope>NUCLEOTIDE SEQUENCE [LARGE SCALE GENOMIC DNA]</scope>
    <source>
        <strain evidence="2">93TX-2</strain>
    </source>
</reference>
<proteinExistence type="predicted"/>
<reference evidence="2" key="3">
    <citation type="journal article" date="2018" name="Mol. Plant Microbe Interact.">
        <title>Genome sequence resources for the wheat stripe rust pathogen (Puccinia striiformis f. sp. tritici) and the barley stripe rust pathogen (Puccinia striiformis f. sp. hordei).</title>
        <authorList>
            <person name="Xia C."/>
            <person name="Wang M."/>
            <person name="Yin C."/>
            <person name="Cornejo O.E."/>
            <person name="Hulbert S.H."/>
            <person name="Chen X."/>
        </authorList>
    </citation>
    <scope>NUCLEOTIDE SEQUENCE [LARGE SCALE GENOMIC DNA]</scope>
    <source>
        <strain evidence="2">93TX-2</strain>
    </source>
</reference>
<name>A0A2S4WHA0_9BASI</name>
<evidence type="ECO:0000313" key="2">
    <source>
        <dbReference type="Proteomes" id="UP000238274"/>
    </source>
</evidence>
<keyword evidence="2" id="KW-1185">Reference proteome</keyword>